<evidence type="ECO:0000313" key="2">
    <source>
        <dbReference type="Proteomes" id="UP000054324"/>
    </source>
</evidence>
<gene>
    <name evidence="1" type="ORF">T265_01503</name>
</gene>
<dbReference type="GeneID" id="20315691"/>
<name>A0A075A9L8_OPIVI</name>
<dbReference type="CTD" id="20315691"/>
<keyword evidence="2" id="KW-1185">Reference proteome</keyword>
<reference evidence="1 2" key="1">
    <citation type="submission" date="2013-11" db="EMBL/GenBank/DDBJ databases">
        <title>Opisthorchis viverrini - life in the bile duct.</title>
        <authorList>
            <person name="Young N.D."/>
            <person name="Nagarajan N."/>
            <person name="Lin S.J."/>
            <person name="Korhonen P.K."/>
            <person name="Jex A.R."/>
            <person name="Hall R.S."/>
            <person name="Safavi-Hemami H."/>
            <person name="Kaewkong W."/>
            <person name="Bertrand D."/>
            <person name="Gao S."/>
            <person name="Seet Q."/>
            <person name="Wongkham S."/>
            <person name="Teh B.T."/>
            <person name="Wongkham C."/>
            <person name="Intapan P.M."/>
            <person name="Maleewong W."/>
            <person name="Yang X."/>
            <person name="Hu M."/>
            <person name="Wang Z."/>
            <person name="Hofmann A."/>
            <person name="Sternberg P.W."/>
            <person name="Tan P."/>
            <person name="Wang J."/>
            <person name="Gasser R.B."/>
        </authorList>
    </citation>
    <scope>NUCLEOTIDE SEQUENCE [LARGE SCALE GENOMIC DNA]</scope>
</reference>
<dbReference type="EMBL" id="KL596634">
    <property type="protein sequence ID" value="KER32450.1"/>
    <property type="molecule type" value="Genomic_DNA"/>
</dbReference>
<dbReference type="AlphaFoldDB" id="A0A075A9L8"/>
<accession>A0A075A9L8</accession>
<evidence type="ECO:0000313" key="1">
    <source>
        <dbReference type="EMBL" id="KER32450.1"/>
    </source>
</evidence>
<dbReference type="Proteomes" id="UP000054324">
    <property type="component" value="Unassembled WGS sequence"/>
</dbReference>
<dbReference type="RefSeq" id="XP_009163808.1">
    <property type="nucleotide sequence ID" value="XM_009165544.1"/>
</dbReference>
<dbReference type="KEGG" id="ovi:T265_01503"/>
<proteinExistence type="predicted"/>
<organism evidence="1 2">
    <name type="scientific">Opisthorchis viverrini</name>
    <name type="common">Southeast Asian liver fluke</name>
    <dbReference type="NCBI Taxonomy" id="6198"/>
    <lineage>
        <taxon>Eukaryota</taxon>
        <taxon>Metazoa</taxon>
        <taxon>Spiralia</taxon>
        <taxon>Lophotrochozoa</taxon>
        <taxon>Platyhelminthes</taxon>
        <taxon>Trematoda</taxon>
        <taxon>Digenea</taxon>
        <taxon>Opisthorchiida</taxon>
        <taxon>Opisthorchiata</taxon>
        <taxon>Opisthorchiidae</taxon>
        <taxon>Opisthorchis</taxon>
    </lineage>
</organism>
<sequence length="101" mass="11071">MGKMVPFGAMSETSSIFPKHVNSNPEGEFSHSHRSALAFCRKARVSVPSSLNAIKQYMTSTTASASPTQMPRYRRYLCSITAAKIPVRGSIKEAFTQVEDA</sequence>
<protein>
    <submittedName>
        <fullName evidence="1">Uncharacterized protein</fullName>
    </submittedName>
</protein>